<accession>A0A7G7MJ02</accession>
<dbReference type="EMBL" id="CP060131">
    <property type="protein sequence ID" value="QNG52763.1"/>
    <property type="molecule type" value="Genomic_DNA"/>
</dbReference>
<organism evidence="1 2">
    <name type="scientific">Pseudonocardia petroleophila</name>
    <dbReference type="NCBI Taxonomy" id="37331"/>
    <lineage>
        <taxon>Bacteria</taxon>
        <taxon>Bacillati</taxon>
        <taxon>Actinomycetota</taxon>
        <taxon>Actinomycetes</taxon>
        <taxon>Pseudonocardiales</taxon>
        <taxon>Pseudonocardiaceae</taxon>
        <taxon>Pseudonocardia</taxon>
    </lineage>
</organism>
<sequence>MAEHGVPVGLLAAAVERALWAPSVHNTQPWRWRFTASGIELHADPARHLTATDPDGRDLVLSCGAALHHLRVALAAAHLSAHVHRSPHPRTAGT</sequence>
<dbReference type="Proteomes" id="UP000515728">
    <property type="component" value="Chromosome"/>
</dbReference>
<evidence type="ECO:0000313" key="2">
    <source>
        <dbReference type="Proteomes" id="UP000515728"/>
    </source>
</evidence>
<dbReference type="InterPro" id="IPR000415">
    <property type="entry name" value="Nitroreductase-like"/>
</dbReference>
<reference evidence="1 2" key="1">
    <citation type="submission" date="2020-08" db="EMBL/GenBank/DDBJ databases">
        <authorList>
            <person name="Mo P."/>
        </authorList>
    </citation>
    <scope>NUCLEOTIDE SEQUENCE [LARGE SCALE GENOMIC DNA]</scope>
    <source>
        <strain evidence="1 2">CGMCC 4.1532</strain>
    </source>
</reference>
<name>A0A7G7MJ02_9PSEU</name>
<keyword evidence="2" id="KW-1185">Reference proteome</keyword>
<evidence type="ECO:0008006" key="3">
    <source>
        <dbReference type="Google" id="ProtNLM"/>
    </source>
</evidence>
<dbReference type="AlphaFoldDB" id="A0A7G7MJ02"/>
<proteinExistence type="predicted"/>
<dbReference type="RefSeq" id="WP_185719592.1">
    <property type="nucleotide sequence ID" value="NZ_BAAAWI010000001.1"/>
</dbReference>
<gene>
    <name evidence="1" type="ORF">H6H00_01480</name>
</gene>
<dbReference type="KEGG" id="ppel:H6H00_01480"/>
<protein>
    <recommendedName>
        <fullName evidence="3">Nitroreductase family protein</fullName>
    </recommendedName>
</protein>
<evidence type="ECO:0000313" key="1">
    <source>
        <dbReference type="EMBL" id="QNG52763.1"/>
    </source>
</evidence>
<dbReference type="GO" id="GO:0016491">
    <property type="term" value="F:oxidoreductase activity"/>
    <property type="evidence" value="ECO:0007669"/>
    <property type="project" value="InterPro"/>
</dbReference>
<dbReference type="SUPFAM" id="SSF55469">
    <property type="entry name" value="FMN-dependent nitroreductase-like"/>
    <property type="match status" value="1"/>
</dbReference>